<dbReference type="InterPro" id="IPR003719">
    <property type="entry name" value="Phenazine_PhzF-like"/>
</dbReference>
<comment type="similarity">
    <text evidence="1">Belongs to the PhzF family.</text>
</comment>
<evidence type="ECO:0000313" key="4">
    <source>
        <dbReference type="EMBL" id="MBJ7316324.1"/>
    </source>
</evidence>
<dbReference type="Proteomes" id="UP000655994">
    <property type="component" value="Unassembled WGS sequence"/>
</dbReference>
<dbReference type="EMBL" id="JAEMOS010000011">
    <property type="protein sequence ID" value="MBJ7266185.1"/>
    <property type="molecule type" value="Genomic_DNA"/>
</dbReference>
<keyword evidence="6" id="KW-1185">Reference proteome</keyword>
<organism evidence="4 5">
    <name type="scientific">Idiomarina abyssalis</name>
    <dbReference type="NCBI Taxonomy" id="86102"/>
    <lineage>
        <taxon>Bacteria</taxon>
        <taxon>Pseudomonadati</taxon>
        <taxon>Pseudomonadota</taxon>
        <taxon>Gammaproteobacteria</taxon>
        <taxon>Alteromonadales</taxon>
        <taxon>Idiomarinaceae</taxon>
        <taxon>Idiomarina</taxon>
    </lineage>
</organism>
<dbReference type="GO" id="GO:0016853">
    <property type="term" value="F:isomerase activity"/>
    <property type="evidence" value="ECO:0007669"/>
    <property type="project" value="UniProtKB-KW"/>
</dbReference>
<proteinExistence type="inferred from homology"/>
<evidence type="ECO:0000256" key="2">
    <source>
        <dbReference type="ARBA" id="ARBA00023235"/>
    </source>
</evidence>
<dbReference type="PANTHER" id="PTHR13774:SF17">
    <property type="entry name" value="PHENAZINE BIOSYNTHESIS-LIKE DOMAIN-CONTAINING PROTEIN"/>
    <property type="match status" value="1"/>
</dbReference>
<protein>
    <submittedName>
        <fullName evidence="4">PhzF family phenazine biosynthesis protein</fullName>
    </submittedName>
</protein>
<sequence>MPKLCTVDVFYGPQALGNQHHIAYRPAPAWSETPSQYQRVPNLILMSGGSGAFQAQFLNYGRQVRRCGSGNLAVAAYINEKLKTKPTNELLLTPSGEIQLGFDHESAYYFDKPLTQRPLRNFRFWRRLISQPVINGCYCGGRNDYVLLELSQPLTQLSVNSGALCQFSRRALIVIYRLLSGAVQLRYFAPQYGEVEDAATGSASVQAAAYLRNQYPKSYAHKPIEIKQCSPAGGCLYLKNYQQQVLVRGRTAMRDSTAVFSSFDYTEE</sequence>
<dbReference type="Proteomes" id="UP000621390">
    <property type="component" value="Unassembled WGS sequence"/>
</dbReference>
<dbReference type="AlphaFoldDB" id="A0A8I1KJQ7"/>
<evidence type="ECO:0000313" key="5">
    <source>
        <dbReference type="Proteomes" id="UP000621390"/>
    </source>
</evidence>
<dbReference type="PANTHER" id="PTHR13774">
    <property type="entry name" value="PHENAZINE BIOSYNTHESIS PROTEIN"/>
    <property type="match status" value="1"/>
</dbReference>
<evidence type="ECO:0000256" key="1">
    <source>
        <dbReference type="ARBA" id="ARBA00008270"/>
    </source>
</evidence>
<accession>A0A8I1KJQ7</accession>
<comment type="caution">
    <text evidence="4">The sequence shown here is derived from an EMBL/GenBank/DDBJ whole genome shotgun (WGS) entry which is preliminary data.</text>
</comment>
<evidence type="ECO:0000313" key="6">
    <source>
        <dbReference type="Proteomes" id="UP000655994"/>
    </source>
</evidence>
<dbReference type="RefSeq" id="WP_199493970.1">
    <property type="nucleotide sequence ID" value="NZ_JAEMOO010000005.1"/>
</dbReference>
<dbReference type="GO" id="GO:0005737">
    <property type="term" value="C:cytoplasm"/>
    <property type="evidence" value="ECO:0007669"/>
    <property type="project" value="TreeGrafter"/>
</dbReference>
<dbReference type="SUPFAM" id="SSF54506">
    <property type="entry name" value="Diaminopimelate epimerase-like"/>
    <property type="match status" value="1"/>
</dbReference>
<keyword evidence="2" id="KW-0413">Isomerase</keyword>
<name>A0A8I1KJQ7_9GAMM</name>
<dbReference type="EMBL" id="JAEMOP010000009">
    <property type="protein sequence ID" value="MBJ7316324.1"/>
    <property type="molecule type" value="Genomic_DNA"/>
</dbReference>
<dbReference type="Gene3D" id="3.10.310.10">
    <property type="entry name" value="Diaminopimelate Epimerase, Chain A, domain 1"/>
    <property type="match status" value="2"/>
</dbReference>
<reference evidence="4 6" key="1">
    <citation type="submission" date="2020-09" db="EMBL/GenBank/DDBJ databases">
        <title>Draft Genomes of Bacterial Isolates from North Pond Shallow Sediments.</title>
        <authorList>
            <person name="Kiel Reese B."/>
            <person name="Mullis M."/>
            <person name="Weisend R.E."/>
        </authorList>
    </citation>
    <scope>NUCLEOTIDE SEQUENCE</scope>
    <source>
        <strain evidence="4">KJE-2</strain>
        <strain evidence="3 6">KJE-3</strain>
    </source>
</reference>
<dbReference type="Pfam" id="PF02567">
    <property type="entry name" value="PhzC-PhzF"/>
    <property type="match status" value="1"/>
</dbReference>
<gene>
    <name evidence="3" type="ORF">JHC10_04420</name>
    <name evidence="4" type="ORF">JHC11_10070</name>
</gene>
<evidence type="ECO:0000313" key="3">
    <source>
        <dbReference type="EMBL" id="MBJ7266185.1"/>
    </source>
</evidence>